<evidence type="ECO:0000256" key="1">
    <source>
        <dbReference type="ARBA" id="ARBA00023125"/>
    </source>
</evidence>
<dbReference type="CDD" id="cd01282">
    <property type="entry name" value="HTH_MerR-like_sg3"/>
    <property type="match status" value="1"/>
</dbReference>
<evidence type="ECO:0000256" key="2">
    <source>
        <dbReference type="SAM" id="MobiDB-lite"/>
    </source>
</evidence>
<dbReference type="EMBL" id="BAAARK010000002">
    <property type="protein sequence ID" value="GAA2649396.1"/>
    <property type="molecule type" value="Genomic_DNA"/>
</dbReference>
<feature type="region of interest" description="Disordered" evidence="2">
    <location>
        <begin position="130"/>
        <end position="150"/>
    </location>
</feature>
<keyword evidence="1" id="KW-0238">DNA-binding</keyword>
<evidence type="ECO:0000313" key="5">
    <source>
        <dbReference type="Proteomes" id="UP001500994"/>
    </source>
</evidence>
<dbReference type="Gene3D" id="1.10.1660.10">
    <property type="match status" value="1"/>
</dbReference>
<dbReference type="RefSeq" id="WP_344573808.1">
    <property type="nucleotide sequence ID" value="NZ_BAAARK010000002.1"/>
</dbReference>
<evidence type="ECO:0000313" key="4">
    <source>
        <dbReference type="EMBL" id="GAA2649396.1"/>
    </source>
</evidence>
<name>A0ABN3RDG0_9ACTN</name>
<dbReference type="InterPro" id="IPR000551">
    <property type="entry name" value="MerR-type_HTH_dom"/>
</dbReference>
<dbReference type="InterPro" id="IPR009061">
    <property type="entry name" value="DNA-bd_dom_put_sf"/>
</dbReference>
<organism evidence="4 5">
    <name type="scientific">Streptomyces lunalinharesii</name>
    <dbReference type="NCBI Taxonomy" id="333384"/>
    <lineage>
        <taxon>Bacteria</taxon>
        <taxon>Bacillati</taxon>
        <taxon>Actinomycetota</taxon>
        <taxon>Actinomycetes</taxon>
        <taxon>Kitasatosporales</taxon>
        <taxon>Streptomycetaceae</taxon>
        <taxon>Streptomyces</taxon>
    </lineage>
</organism>
<dbReference type="Pfam" id="PF13411">
    <property type="entry name" value="MerR_1"/>
    <property type="match status" value="1"/>
</dbReference>
<dbReference type="SUPFAM" id="SSF46955">
    <property type="entry name" value="Putative DNA-binding domain"/>
    <property type="match status" value="1"/>
</dbReference>
<sequence>MTTLQIGALARRTGTTERLLRYYEEQGLLRPARTAAGYRLYQEADVDQVRRIRTLLTSGLNTATIAQVLPCLRDDDGRLVPTCPQLVGELHRERARLTGSIDALTASRNLLDEVITAAPPELTAQLAAAPEPADGADAAADRTGAVAGPV</sequence>
<accession>A0ABN3RDG0</accession>
<reference evidence="4 5" key="1">
    <citation type="journal article" date="2019" name="Int. J. Syst. Evol. Microbiol.">
        <title>The Global Catalogue of Microorganisms (GCM) 10K type strain sequencing project: providing services to taxonomists for standard genome sequencing and annotation.</title>
        <authorList>
            <consortium name="The Broad Institute Genomics Platform"/>
            <consortium name="The Broad Institute Genome Sequencing Center for Infectious Disease"/>
            <person name="Wu L."/>
            <person name="Ma J."/>
        </authorList>
    </citation>
    <scope>NUCLEOTIDE SEQUENCE [LARGE SCALE GENOMIC DNA]</scope>
    <source>
        <strain evidence="4 5">JCM 16374</strain>
    </source>
</reference>
<feature type="domain" description="HTH merR-type" evidence="3">
    <location>
        <begin position="3"/>
        <end position="71"/>
    </location>
</feature>
<evidence type="ECO:0000259" key="3">
    <source>
        <dbReference type="PROSITE" id="PS50937"/>
    </source>
</evidence>
<gene>
    <name evidence="4" type="ORF">GCM10009864_11230</name>
</gene>
<proteinExistence type="predicted"/>
<dbReference type="SMART" id="SM00422">
    <property type="entry name" value="HTH_MERR"/>
    <property type="match status" value="1"/>
</dbReference>
<dbReference type="PANTHER" id="PTHR30204">
    <property type="entry name" value="REDOX-CYCLING DRUG-SENSING TRANSCRIPTIONAL ACTIVATOR SOXR"/>
    <property type="match status" value="1"/>
</dbReference>
<keyword evidence="5" id="KW-1185">Reference proteome</keyword>
<dbReference type="PANTHER" id="PTHR30204:SF97">
    <property type="entry name" value="MERR FAMILY REGULATORY PROTEIN"/>
    <property type="match status" value="1"/>
</dbReference>
<dbReference type="InterPro" id="IPR047057">
    <property type="entry name" value="MerR_fam"/>
</dbReference>
<dbReference type="Proteomes" id="UP001500994">
    <property type="component" value="Unassembled WGS sequence"/>
</dbReference>
<dbReference type="PROSITE" id="PS50937">
    <property type="entry name" value="HTH_MERR_2"/>
    <property type="match status" value="1"/>
</dbReference>
<protein>
    <recommendedName>
        <fullName evidence="3">HTH merR-type domain-containing protein</fullName>
    </recommendedName>
</protein>
<comment type="caution">
    <text evidence="4">The sequence shown here is derived from an EMBL/GenBank/DDBJ whole genome shotgun (WGS) entry which is preliminary data.</text>
</comment>
<dbReference type="PRINTS" id="PR00040">
    <property type="entry name" value="HTHMERR"/>
</dbReference>